<dbReference type="Proteomes" id="UP000243217">
    <property type="component" value="Unassembled WGS sequence"/>
</dbReference>
<dbReference type="PROSITE" id="PS00201">
    <property type="entry name" value="FLAVODOXIN"/>
    <property type="match status" value="1"/>
</dbReference>
<evidence type="ECO:0000259" key="9">
    <source>
        <dbReference type="PROSITE" id="PS50902"/>
    </source>
</evidence>
<keyword evidence="6" id="KW-0521">NADP</keyword>
<dbReference type="GO" id="GO:0010181">
    <property type="term" value="F:FMN binding"/>
    <property type="evidence" value="ECO:0007669"/>
    <property type="project" value="InterPro"/>
</dbReference>
<evidence type="ECO:0000256" key="8">
    <source>
        <dbReference type="ARBA" id="ARBA00023797"/>
    </source>
</evidence>
<dbReference type="Gene3D" id="3.40.50.360">
    <property type="match status" value="1"/>
</dbReference>
<dbReference type="EMBL" id="JNBS01002265">
    <property type="protein sequence ID" value="OQR93293.1"/>
    <property type="molecule type" value="Genomic_DNA"/>
</dbReference>
<dbReference type="PROSITE" id="PS50902">
    <property type="entry name" value="FLAVODOXIN_LIKE"/>
    <property type="match status" value="1"/>
</dbReference>
<dbReference type="InterPro" id="IPR003097">
    <property type="entry name" value="CysJ-like_FAD-binding"/>
</dbReference>
<comment type="cofactor">
    <cofactor evidence="1">
        <name>FMN</name>
        <dbReference type="ChEBI" id="CHEBI:58210"/>
    </cofactor>
</comment>
<comment type="cofactor">
    <cofactor evidence="2">
        <name>FAD</name>
        <dbReference type="ChEBI" id="CHEBI:57692"/>
    </cofactor>
</comment>
<sequence length="507" mass="56440">MPLLGWFQSCLGAKSKVGTISSSITVFYGSETGTTKGFAQRLRQKAAAHNIQINVKGLESFNPENLSSYGRLVFMTASYGTGGPTTNAENFHKWLSSTIMSLTSIEYTVFAVGSSIYSDSYNGMGKFVDSQLAKLGAKRFYKLGLGDTFNDLEQDFMAWEEGLWAALTSDVAPVQLIPECPFKLVETNELKSYKTISPLDNNLLFQPPTLEMIHLVFNATASCMFGTIQFLNSQTTYRGTDHLVLYPCNPSAVVNALSKRCGASLDQIMITTATESMIPLPSSVHDILTYYYDCQTISHSLLTSLSMFASDKEEQSKLMHLGSFDGTEDYRKLPHYTLLGLLEQFTSITIDIPQLISLLPIMPQRTYTIASHTLNHCMDLCISVQQPSQDLSLHKGLMAMYLHSLNPINPDTRVKMRGYVKPSEFTFKDPKIPIIMIAAGSGIAPMRALWQERNNCGQMLLFFGCKSKGACIYADEIEQSQIITYFAYSQDSQPKEYETPSNGSKRY</sequence>
<keyword evidence="11" id="KW-1185">Reference proteome</keyword>
<accession>A0A1V9Z5K2</accession>
<dbReference type="InterPro" id="IPR008254">
    <property type="entry name" value="Flavodoxin/NO_synth"/>
</dbReference>
<dbReference type="GO" id="GO:0005829">
    <property type="term" value="C:cytosol"/>
    <property type="evidence" value="ECO:0007669"/>
    <property type="project" value="TreeGrafter"/>
</dbReference>
<evidence type="ECO:0000256" key="1">
    <source>
        <dbReference type="ARBA" id="ARBA00001917"/>
    </source>
</evidence>
<dbReference type="InterPro" id="IPR029039">
    <property type="entry name" value="Flavoprotein-like_sf"/>
</dbReference>
<evidence type="ECO:0000313" key="10">
    <source>
        <dbReference type="EMBL" id="OQR93293.1"/>
    </source>
</evidence>
<feature type="domain" description="Flavodoxin-like" evidence="9">
    <location>
        <begin position="24"/>
        <end position="164"/>
    </location>
</feature>
<evidence type="ECO:0000256" key="7">
    <source>
        <dbReference type="ARBA" id="ARBA00023002"/>
    </source>
</evidence>
<dbReference type="Gene3D" id="2.40.30.10">
    <property type="entry name" value="Translation factors"/>
    <property type="match status" value="1"/>
</dbReference>
<reference evidence="10 11" key="1">
    <citation type="journal article" date="2014" name="Genome Biol. Evol.">
        <title>The secreted proteins of Achlya hypogyna and Thraustotheca clavata identify the ancestral oomycete secretome and reveal gene acquisitions by horizontal gene transfer.</title>
        <authorList>
            <person name="Misner I."/>
            <person name="Blouin N."/>
            <person name="Leonard G."/>
            <person name="Richards T.A."/>
            <person name="Lane C.E."/>
        </authorList>
    </citation>
    <scope>NUCLEOTIDE SEQUENCE [LARGE SCALE GENOMIC DNA]</scope>
    <source>
        <strain evidence="10 11">ATCC 34112</strain>
    </source>
</reference>
<keyword evidence="3" id="KW-0285">Flavoprotein</keyword>
<evidence type="ECO:0000256" key="3">
    <source>
        <dbReference type="ARBA" id="ARBA00022630"/>
    </source>
</evidence>
<dbReference type="Gene3D" id="3.40.50.80">
    <property type="entry name" value="Nucleotide-binding domain of ferredoxin-NADP reductase (FNR) module"/>
    <property type="match status" value="1"/>
</dbReference>
<name>A0A1V9Z5K2_9STRA</name>
<dbReference type="AlphaFoldDB" id="A0A1V9Z5K2"/>
<dbReference type="PANTHER" id="PTHR19384">
    <property type="entry name" value="NITRIC OXIDE SYNTHASE-RELATED"/>
    <property type="match status" value="1"/>
</dbReference>
<protein>
    <recommendedName>
        <fullName evidence="8">NADPH--hemoprotein reductase</fullName>
        <ecNumber evidence="8">1.6.2.4</ecNumber>
    </recommendedName>
</protein>
<comment type="caution">
    <text evidence="10">The sequence shown here is derived from an EMBL/GenBank/DDBJ whole genome shotgun (WGS) entry which is preliminary data.</text>
</comment>
<dbReference type="SUPFAM" id="SSF52343">
    <property type="entry name" value="Ferredoxin reductase-like, C-terminal NADP-linked domain"/>
    <property type="match status" value="1"/>
</dbReference>
<dbReference type="Pfam" id="PF00667">
    <property type="entry name" value="FAD_binding_1"/>
    <property type="match status" value="1"/>
</dbReference>
<dbReference type="InterPro" id="IPR039261">
    <property type="entry name" value="FNR_nucleotide-bd"/>
</dbReference>
<dbReference type="InterPro" id="IPR017938">
    <property type="entry name" value="Riboflavin_synthase-like_b-brl"/>
</dbReference>
<dbReference type="STRING" id="74557.A0A1V9Z5K2"/>
<evidence type="ECO:0000256" key="2">
    <source>
        <dbReference type="ARBA" id="ARBA00001974"/>
    </source>
</evidence>
<dbReference type="InterPro" id="IPR023173">
    <property type="entry name" value="NADPH_Cyt_P450_Rdtase_alpha"/>
</dbReference>
<dbReference type="InterPro" id="IPR001226">
    <property type="entry name" value="Flavodoxin_CS"/>
</dbReference>
<evidence type="ECO:0000256" key="4">
    <source>
        <dbReference type="ARBA" id="ARBA00022643"/>
    </source>
</evidence>
<keyword evidence="4" id="KW-0288">FMN</keyword>
<gene>
    <name evidence="10" type="ORF">THRCLA_22321</name>
</gene>
<dbReference type="SUPFAM" id="SSF63380">
    <property type="entry name" value="Riboflavin synthase domain-like"/>
    <property type="match status" value="1"/>
</dbReference>
<dbReference type="InterPro" id="IPR001433">
    <property type="entry name" value="OxRdtase_FAD/NAD-bd"/>
</dbReference>
<dbReference type="SUPFAM" id="SSF52218">
    <property type="entry name" value="Flavoproteins"/>
    <property type="match status" value="1"/>
</dbReference>
<dbReference type="Pfam" id="PF00175">
    <property type="entry name" value="NAD_binding_1"/>
    <property type="match status" value="1"/>
</dbReference>
<keyword evidence="7" id="KW-0560">Oxidoreductase</keyword>
<evidence type="ECO:0000256" key="6">
    <source>
        <dbReference type="ARBA" id="ARBA00022857"/>
    </source>
</evidence>
<organism evidence="10 11">
    <name type="scientific">Thraustotheca clavata</name>
    <dbReference type="NCBI Taxonomy" id="74557"/>
    <lineage>
        <taxon>Eukaryota</taxon>
        <taxon>Sar</taxon>
        <taxon>Stramenopiles</taxon>
        <taxon>Oomycota</taxon>
        <taxon>Saprolegniomycetes</taxon>
        <taxon>Saprolegniales</taxon>
        <taxon>Achlyaceae</taxon>
        <taxon>Thraustotheca</taxon>
    </lineage>
</organism>
<dbReference type="PRINTS" id="PR00369">
    <property type="entry name" value="FLAVODOXIN"/>
</dbReference>
<dbReference type="InterPro" id="IPR001094">
    <property type="entry name" value="Flavdoxin-like"/>
</dbReference>
<proteinExistence type="predicted"/>
<evidence type="ECO:0000256" key="5">
    <source>
        <dbReference type="ARBA" id="ARBA00022827"/>
    </source>
</evidence>
<dbReference type="GO" id="GO:0009055">
    <property type="term" value="F:electron transfer activity"/>
    <property type="evidence" value="ECO:0007669"/>
    <property type="project" value="InterPro"/>
</dbReference>
<dbReference type="Pfam" id="PF00258">
    <property type="entry name" value="Flavodoxin_1"/>
    <property type="match status" value="1"/>
</dbReference>
<dbReference type="Gene3D" id="1.20.990.10">
    <property type="entry name" value="NADPH-cytochrome p450 Reductase, Chain A, domain 3"/>
    <property type="match status" value="1"/>
</dbReference>
<dbReference type="GO" id="GO:0050660">
    <property type="term" value="F:flavin adenine dinucleotide binding"/>
    <property type="evidence" value="ECO:0007669"/>
    <property type="project" value="TreeGrafter"/>
</dbReference>
<dbReference type="GO" id="GO:0003958">
    <property type="term" value="F:NADPH-hemoprotein reductase activity"/>
    <property type="evidence" value="ECO:0007669"/>
    <property type="project" value="UniProtKB-EC"/>
</dbReference>
<evidence type="ECO:0000313" key="11">
    <source>
        <dbReference type="Proteomes" id="UP000243217"/>
    </source>
</evidence>
<keyword evidence="5" id="KW-0274">FAD</keyword>
<dbReference type="OrthoDB" id="1856718at2759"/>
<dbReference type="PANTHER" id="PTHR19384:SF17">
    <property type="entry name" value="NADPH--CYTOCHROME P450 REDUCTASE"/>
    <property type="match status" value="1"/>
</dbReference>
<dbReference type="EC" id="1.6.2.4" evidence="8"/>